<accession>A0ABP0CC42</accession>
<reference evidence="3 4" key="1">
    <citation type="submission" date="2024-01" db="EMBL/GenBank/DDBJ databases">
        <authorList>
            <person name="Allen C."/>
            <person name="Tagirdzhanova G."/>
        </authorList>
    </citation>
    <scope>NUCLEOTIDE SEQUENCE [LARGE SCALE GENOMIC DNA]</scope>
</reference>
<feature type="compositionally biased region" description="Acidic residues" evidence="1">
    <location>
        <begin position="192"/>
        <end position="201"/>
    </location>
</feature>
<feature type="region of interest" description="Disordered" evidence="1">
    <location>
        <begin position="190"/>
        <end position="209"/>
    </location>
</feature>
<evidence type="ECO:0000313" key="3">
    <source>
        <dbReference type="EMBL" id="CAK7229187.1"/>
    </source>
</evidence>
<dbReference type="Proteomes" id="UP001642405">
    <property type="component" value="Unassembled WGS sequence"/>
</dbReference>
<evidence type="ECO:0000259" key="2">
    <source>
        <dbReference type="PROSITE" id="PS50011"/>
    </source>
</evidence>
<dbReference type="Gene3D" id="1.10.510.10">
    <property type="entry name" value="Transferase(Phosphotransferase) domain 1"/>
    <property type="match status" value="1"/>
</dbReference>
<evidence type="ECO:0000256" key="1">
    <source>
        <dbReference type="SAM" id="MobiDB-lite"/>
    </source>
</evidence>
<protein>
    <recommendedName>
        <fullName evidence="2">Protein kinase domain-containing protein</fullName>
    </recommendedName>
</protein>
<sequence length="288" mass="32188">MAGMSLRPDQYRSAFRQLLVVLDYLHGRNVAHRDLKPENILVDRLDPIAIVVSDFGLSKEAAPGSLMTTFCGTRLYSAPDIFPSHRRSQSMQGYWVSVDIWSAGVIMLEWMFGRPAAQGMGRLPPSQWVTFWSQTILGTVCEKDQEAPGDPVVDILKHMLVLDAQERYQARECLQQGCENGLFKRTRAGDIIDAEDSDPDDPGARTPRLTTARYRVQLPVCEMGSNEIAAEAGPVLTEDVWVSAEEGTSPRASPDSESHSHSRSKASTWKRFMDFDLVPPFRFGQGRD</sequence>
<dbReference type="PANTHER" id="PTHR44167:SF29">
    <property type="entry name" value="SERINE_THREONINE PROTEIN KINASE-43"/>
    <property type="match status" value="1"/>
</dbReference>
<dbReference type="InterPro" id="IPR000719">
    <property type="entry name" value="Prot_kinase_dom"/>
</dbReference>
<dbReference type="PROSITE" id="PS50011">
    <property type="entry name" value="PROTEIN_KINASE_DOM"/>
    <property type="match status" value="1"/>
</dbReference>
<dbReference type="InterPro" id="IPR008271">
    <property type="entry name" value="Ser/Thr_kinase_AS"/>
</dbReference>
<feature type="domain" description="Protein kinase" evidence="2">
    <location>
        <begin position="1"/>
        <end position="183"/>
    </location>
</feature>
<proteinExistence type="predicted"/>
<dbReference type="Pfam" id="PF00069">
    <property type="entry name" value="Pkinase"/>
    <property type="match status" value="1"/>
</dbReference>
<name>A0ABP0CC42_9PEZI</name>
<dbReference type="PANTHER" id="PTHR44167">
    <property type="entry name" value="OVARIAN-SPECIFIC SERINE/THREONINE-PROTEIN KINASE LOK-RELATED"/>
    <property type="match status" value="1"/>
</dbReference>
<organism evidence="3 4">
    <name type="scientific">Sporothrix curviconia</name>
    <dbReference type="NCBI Taxonomy" id="1260050"/>
    <lineage>
        <taxon>Eukaryota</taxon>
        <taxon>Fungi</taxon>
        <taxon>Dikarya</taxon>
        <taxon>Ascomycota</taxon>
        <taxon>Pezizomycotina</taxon>
        <taxon>Sordariomycetes</taxon>
        <taxon>Sordariomycetidae</taxon>
        <taxon>Ophiostomatales</taxon>
        <taxon>Ophiostomataceae</taxon>
        <taxon>Sporothrix</taxon>
    </lineage>
</organism>
<evidence type="ECO:0000313" key="4">
    <source>
        <dbReference type="Proteomes" id="UP001642405"/>
    </source>
</evidence>
<dbReference type="InterPro" id="IPR011009">
    <property type="entry name" value="Kinase-like_dom_sf"/>
</dbReference>
<dbReference type="SUPFAM" id="SSF56112">
    <property type="entry name" value="Protein kinase-like (PK-like)"/>
    <property type="match status" value="1"/>
</dbReference>
<feature type="region of interest" description="Disordered" evidence="1">
    <location>
        <begin position="243"/>
        <end position="266"/>
    </location>
</feature>
<dbReference type="EMBL" id="CAWUHB010000047">
    <property type="protein sequence ID" value="CAK7229187.1"/>
    <property type="molecule type" value="Genomic_DNA"/>
</dbReference>
<dbReference type="SMART" id="SM00220">
    <property type="entry name" value="S_TKc"/>
    <property type="match status" value="1"/>
</dbReference>
<dbReference type="PROSITE" id="PS00108">
    <property type="entry name" value="PROTEIN_KINASE_ST"/>
    <property type="match status" value="1"/>
</dbReference>
<keyword evidence="4" id="KW-1185">Reference proteome</keyword>
<comment type="caution">
    <text evidence="3">The sequence shown here is derived from an EMBL/GenBank/DDBJ whole genome shotgun (WGS) entry which is preliminary data.</text>
</comment>
<gene>
    <name evidence="3" type="ORF">SCUCBS95973_007135</name>
</gene>